<dbReference type="EMBL" id="JABEMA010000050">
    <property type="protein sequence ID" value="NNH22570.1"/>
    <property type="molecule type" value="Genomic_DNA"/>
</dbReference>
<dbReference type="PANTHER" id="PTHR41259:SF1">
    <property type="entry name" value="DOUBLE-STRAND BREAK REPAIR RAD50 ATPASE, PUTATIVE-RELATED"/>
    <property type="match status" value="1"/>
</dbReference>
<dbReference type="Gene3D" id="3.40.50.300">
    <property type="entry name" value="P-loop containing nucleotide triphosphate hydrolases"/>
    <property type="match status" value="1"/>
</dbReference>
<comment type="caution">
    <text evidence="3">The sequence shown here is derived from an EMBL/GenBank/DDBJ whole genome shotgun (WGS) entry which is preliminary data.</text>
</comment>
<accession>A0A849BHG1</accession>
<proteinExistence type="predicted"/>
<evidence type="ECO:0000256" key="1">
    <source>
        <dbReference type="SAM" id="Coils"/>
    </source>
</evidence>
<feature type="domain" description="Endonuclease GajA/Old nuclease/RecF-like AAA" evidence="2">
    <location>
        <begin position="1"/>
        <end position="51"/>
    </location>
</feature>
<sequence>MRLLRLRLQSFRGVVDHEVVLAPSGVTVVVGDNEVGKTSVVDALDLLLDEYDDSRKRAVRQTQPVGQDVPTVVEAEVRAGRYRFTYRKQWHRQPSTRLVVHEPAPEQVAGREAHARVLEILGQEVDLPLWRALRLQQGVGLEQAELDARSSLAQALDVGVAEQVGGEREETLVARVEAEHLRYFTPTGVPRQEARQLQAEVADAAARASGLEAAVAEVDRVVERLDRARDDAG</sequence>
<dbReference type="Proteomes" id="UP000555552">
    <property type="component" value="Unassembled WGS sequence"/>
</dbReference>
<dbReference type="InterPro" id="IPR027417">
    <property type="entry name" value="P-loop_NTPase"/>
</dbReference>
<dbReference type="RefSeq" id="WP_171202415.1">
    <property type="nucleotide sequence ID" value="NZ_JABEMA010000050.1"/>
</dbReference>
<protein>
    <submittedName>
        <fullName evidence="3">AAA family ATPase</fullName>
    </submittedName>
</protein>
<evidence type="ECO:0000313" key="4">
    <source>
        <dbReference type="Proteomes" id="UP000555552"/>
    </source>
</evidence>
<evidence type="ECO:0000259" key="2">
    <source>
        <dbReference type="Pfam" id="PF13175"/>
    </source>
</evidence>
<gene>
    <name evidence="3" type="ORF">HLB09_05575</name>
</gene>
<name>A0A849BHG1_9ACTN</name>
<keyword evidence="4" id="KW-1185">Reference proteome</keyword>
<dbReference type="PANTHER" id="PTHR41259">
    <property type="entry name" value="DOUBLE-STRAND BREAK REPAIR RAD50 ATPASE, PUTATIVE-RELATED"/>
    <property type="match status" value="1"/>
</dbReference>
<organism evidence="3 4">
    <name type="scientific">Pseudokineococcus marinus</name>
    <dbReference type="NCBI Taxonomy" id="351215"/>
    <lineage>
        <taxon>Bacteria</taxon>
        <taxon>Bacillati</taxon>
        <taxon>Actinomycetota</taxon>
        <taxon>Actinomycetes</taxon>
        <taxon>Kineosporiales</taxon>
        <taxon>Kineosporiaceae</taxon>
        <taxon>Pseudokineococcus</taxon>
    </lineage>
</organism>
<dbReference type="InterPro" id="IPR041685">
    <property type="entry name" value="AAA_GajA/Old/RecF-like"/>
</dbReference>
<evidence type="ECO:0000313" key="3">
    <source>
        <dbReference type="EMBL" id="NNH22570.1"/>
    </source>
</evidence>
<feature type="non-terminal residue" evidence="3">
    <location>
        <position position="233"/>
    </location>
</feature>
<feature type="coiled-coil region" evidence="1">
    <location>
        <begin position="194"/>
        <end position="231"/>
    </location>
</feature>
<dbReference type="Pfam" id="PF13175">
    <property type="entry name" value="AAA_15"/>
    <property type="match status" value="1"/>
</dbReference>
<reference evidence="3 4" key="1">
    <citation type="submission" date="2020-05" db="EMBL/GenBank/DDBJ databases">
        <title>MicrobeNet Type strains.</title>
        <authorList>
            <person name="Nicholson A.C."/>
        </authorList>
    </citation>
    <scope>NUCLEOTIDE SEQUENCE [LARGE SCALE GENOMIC DNA]</scope>
    <source>
        <strain evidence="3 4">JCM 14547</strain>
    </source>
</reference>
<keyword evidence="1" id="KW-0175">Coiled coil</keyword>
<dbReference type="SUPFAM" id="SSF52540">
    <property type="entry name" value="P-loop containing nucleoside triphosphate hydrolases"/>
    <property type="match status" value="1"/>
</dbReference>
<dbReference type="AlphaFoldDB" id="A0A849BHG1"/>